<name>A0A9X9SNV9_NEISU</name>
<keyword evidence="10" id="KW-1185">Reference proteome</keyword>
<proteinExistence type="predicted"/>
<dbReference type="Proteomes" id="UP000626795">
    <property type="component" value="Unassembled WGS sequence"/>
</dbReference>
<dbReference type="EC" id="3.1.3.18" evidence="3"/>
<dbReference type="InterPro" id="IPR023198">
    <property type="entry name" value="PGP-like_dom2"/>
</dbReference>
<dbReference type="NCBIfam" id="TIGR01549">
    <property type="entry name" value="HAD-SF-IA-v1"/>
    <property type="match status" value="1"/>
</dbReference>
<evidence type="ECO:0000313" key="9">
    <source>
        <dbReference type="EMBL" id="VTY11302.1"/>
    </source>
</evidence>
<dbReference type="Gene3D" id="3.40.50.1000">
    <property type="entry name" value="HAD superfamily/HAD-like"/>
    <property type="match status" value="1"/>
</dbReference>
<keyword evidence="7" id="KW-0119">Carbohydrate metabolism</keyword>
<evidence type="ECO:0000313" key="10">
    <source>
        <dbReference type="Proteomes" id="UP000626795"/>
    </source>
</evidence>
<dbReference type="InterPro" id="IPR050155">
    <property type="entry name" value="HAD-like_hydrolase_sf"/>
</dbReference>
<dbReference type="EMBL" id="CABFLZ010000051">
    <property type="protein sequence ID" value="VTY11302.1"/>
    <property type="molecule type" value="Genomic_DNA"/>
</dbReference>
<dbReference type="InterPro" id="IPR036412">
    <property type="entry name" value="HAD-like_sf"/>
</dbReference>
<evidence type="ECO:0000256" key="6">
    <source>
        <dbReference type="ARBA" id="ARBA00022842"/>
    </source>
</evidence>
<evidence type="ECO:0000256" key="5">
    <source>
        <dbReference type="ARBA" id="ARBA00022801"/>
    </source>
</evidence>
<comment type="function">
    <text evidence="8">Specifically catalyzes the dephosphorylation of 2-phosphoglycolate. Is involved in the dissimilation of the intracellular 2-phosphoglycolate formed during the DNA repair of 3'-phosphoglycolate ends, a major class of DNA lesions induced by oxidative stress.</text>
</comment>
<dbReference type="RefSeq" id="WP_204789077.1">
    <property type="nucleotide sequence ID" value="NZ_CABFLZ010000051.1"/>
</dbReference>
<dbReference type="Pfam" id="PF13419">
    <property type="entry name" value="HAD_2"/>
    <property type="match status" value="1"/>
</dbReference>
<reference evidence="9" key="1">
    <citation type="submission" date="2019-05" db="EMBL/GenBank/DDBJ databases">
        <authorList>
            <person name="Hibberd M."/>
        </authorList>
    </citation>
    <scope>NUCLEOTIDE SEQUENCE</scope>
    <source>
        <strain evidence="9">Neisseria_subflava_BgEED23</strain>
    </source>
</reference>
<keyword evidence="6" id="KW-0460">Magnesium</keyword>
<gene>
    <name evidence="9" type="primary">gph_3</name>
    <name evidence="9" type="ORF">ONOEEDHL_01468</name>
</gene>
<protein>
    <recommendedName>
        <fullName evidence="3">phosphoglycolate phosphatase</fullName>
        <ecNumber evidence="3">3.1.3.18</ecNumber>
    </recommendedName>
</protein>
<dbReference type="SFLD" id="SFLDS00003">
    <property type="entry name" value="Haloacid_Dehalogenase"/>
    <property type="match status" value="1"/>
</dbReference>
<keyword evidence="4" id="KW-0479">Metal-binding</keyword>
<dbReference type="GO" id="GO:0006281">
    <property type="term" value="P:DNA repair"/>
    <property type="evidence" value="ECO:0007669"/>
    <property type="project" value="TreeGrafter"/>
</dbReference>
<evidence type="ECO:0000256" key="7">
    <source>
        <dbReference type="ARBA" id="ARBA00023277"/>
    </source>
</evidence>
<dbReference type="PANTHER" id="PTHR43434:SF23">
    <property type="entry name" value="PHOSPHOGLYCOLATE PHOSPHATASE"/>
    <property type="match status" value="1"/>
</dbReference>
<dbReference type="SUPFAM" id="SSF56784">
    <property type="entry name" value="HAD-like"/>
    <property type="match status" value="1"/>
</dbReference>
<dbReference type="FunFam" id="3.40.50.1000:FF:000022">
    <property type="entry name" value="Phosphoglycolate phosphatase"/>
    <property type="match status" value="1"/>
</dbReference>
<dbReference type="InterPro" id="IPR006439">
    <property type="entry name" value="HAD-SF_hydro_IA"/>
</dbReference>
<dbReference type="GO" id="GO:0005829">
    <property type="term" value="C:cytosol"/>
    <property type="evidence" value="ECO:0007669"/>
    <property type="project" value="TreeGrafter"/>
</dbReference>
<evidence type="ECO:0000256" key="1">
    <source>
        <dbReference type="ARBA" id="ARBA00000830"/>
    </source>
</evidence>
<dbReference type="SFLD" id="SFLDG01129">
    <property type="entry name" value="C1.5:_HAD__Beta-PGM__Phosphata"/>
    <property type="match status" value="1"/>
</dbReference>
<dbReference type="Gene3D" id="1.10.150.240">
    <property type="entry name" value="Putative phosphatase, domain 2"/>
    <property type="match status" value="1"/>
</dbReference>
<dbReference type="GO" id="GO:0046872">
    <property type="term" value="F:metal ion binding"/>
    <property type="evidence" value="ECO:0007669"/>
    <property type="project" value="UniProtKB-KW"/>
</dbReference>
<comment type="catalytic activity">
    <reaction evidence="1">
        <text>2-phosphoglycolate + H2O = glycolate + phosphate</text>
        <dbReference type="Rhea" id="RHEA:14369"/>
        <dbReference type="ChEBI" id="CHEBI:15377"/>
        <dbReference type="ChEBI" id="CHEBI:29805"/>
        <dbReference type="ChEBI" id="CHEBI:43474"/>
        <dbReference type="ChEBI" id="CHEBI:58033"/>
        <dbReference type="EC" id="3.1.3.18"/>
    </reaction>
</comment>
<dbReference type="SFLD" id="SFLDG01135">
    <property type="entry name" value="C1.5.6:_HAD__Beta-PGM__Phospha"/>
    <property type="match status" value="1"/>
</dbReference>
<dbReference type="AlphaFoldDB" id="A0A9X9SNV9"/>
<sequence>MTQAVLFDLDGTLADTALDLGGALNTVLRRHGLPEKSMDEIRPQASHGASGLLKLGAGITPDHPDYMQWRKEFLDEYSRCYADQTILFDGVNEMLEALVQRGIQWGIITNKPMRFTDVLVPKLGFTVPPAVIVSGDTCDEPKPSVKPMFYACEQIGVEARRCFYVGDAERDMQAGKNAGMTTVLADWGYISTEDQTENWLADFRIATPLDLLAILR</sequence>
<dbReference type="InterPro" id="IPR041492">
    <property type="entry name" value="HAD_2"/>
</dbReference>
<dbReference type="GO" id="GO:0008967">
    <property type="term" value="F:phosphoglycolate phosphatase activity"/>
    <property type="evidence" value="ECO:0007669"/>
    <property type="project" value="UniProtKB-EC"/>
</dbReference>
<comment type="caution">
    <text evidence="9">The sequence shown here is derived from an EMBL/GenBank/DDBJ whole genome shotgun (WGS) entry which is preliminary data.</text>
</comment>
<comment type="pathway">
    <text evidence="2">Organic acid metabolism; glycolate biosynthesis; glycolate from 2-phosphoglycolate: step 1/1.</text>
</comment>
<keyword evidence="5 9" id="KW-0378">Hydrolase</keyword>
<evidence type="ECO:0000256" key="3">
    <source>
        <dbReference type="ARBA" id="ARBA00013078"/>
    </source>
</evidence>
<dbReference type="InterPro" id="IPR023214">
    <property type="entry name" value="HAD_sf"/>
</dbReference>
<evidence type="ECO:0000256" key="4">
    <source>
        <dbReference type="ARBA" id="ARBA00022723"/>
    </source>
</evidence>
<evidence type="ECO:0000256" key="8">
    <source>
        <dbReference type="ARBA" id="ARBA00059247"/>
    </source>
</evidence>
<organism evidence="9 10">
    <name type="scientific">Neisseria subflava</name>
    <dbReference type="NCBI Taxonomy" id="28449"/>
    <lineage>
        <taxon>Bacteria</taxon>
        <taxon>Pseudomonadati</taxon>
        <taxon>Pseudomonadota</taxon>
        <taxon>Betaproteobacteria</taxon>
        <taxon>Neisseriales</taxon>
        <taxon>Neisseriaceae</taxon>
        <taxon>Neisseria</taxon>
    </lineage>
</organism>
<accession>A0A9X9SNV9</accession>
<dbReference type="PANTHER" id="PTHR43434">
    <property type="entry name" value="PHOSPHOGLYCOLATE PHOSPHATASE"/>
    <property type="match status" value="1"/>
</dbReference>
<evidence type="ECO:0000256" key="2">
    <source>
        <dbReference type="ARBA" id="ARBA00004818"/>
    </source>
</evidence>